<keyword evidence="7" id="KW-0238">DNA-binding</keyword>
<evidence type="ECO:0000256" key="9">
    <source>
        <dbReference type="ARBA" id="ARBA00024867"/>
    </source>
</evidence>
<dbReference type="SUPFAM" id="SSF46689">
    <property type="entry name" value="Homeodomain-like"/>
    <property type="match status" value="2"/>
</dbReference>
<dbReference type="PROSITE" id="PS50110">
    <property type="entry name" value="RESPONSE_REGULATORY"/>
    <property type="match status" value="1"/>
</dbReference>
<feature type="domain" description="Response regulatory" evidence="12">
    <location>
        <begin position="7"/>
        <end position="124"/>
    </location>
</feature>
<dbReference type="SMART" id="SM00342">
    <property type="entry name" value="HTH_ARAC"/>
    <property type="match status" value="1"/>
</dbReference>
<reference evidence="13 14" key="1">
    <citation type="submission" date="2017-11" db="EMBL/GenBank/DDBJ databases">
        <title>Understudied soil microbes with underappreciated capabilities: Untangling the Clostridium saccharolyticum group.</title>
        <authorList>
            <person name="Leschine S."/>
        </authorList>
    </citation>
    <scope>NUCLEOTIDE SEQUENCE [LARGE SCALE GENOMIC DNA]</scope>
    <source>
        <strain evidence="13 14">18A</strain>
    </source>
</reference>
<accession>A0A2M8Z2N1</accession>
<evidence type="ECO:0000259" key="12">
    <source>
        <dbReference type="PROSITE" id="PS50110"/>
    </source>
</evidence>
<dbReference type="Gene3D" id="1.10.10.60">
    <property type="entry name" value="Homeodomain-like"/>
    <property type="match status" value="2"/>
</dbReference>
<evidence type="ECO:0000256" key="8">
    <source>
        <dbReference type="ARBA" id="ARBA00023163"/>
    </source>
</evidence>
<dbReference type="EMBL" id="PGET01000001">
    <property type="protein sequence ID" value="PJJ27670.1"/>
    <property type="molecule type" value="Genomic_DNA"/>
</dbReference>
<evidence type="ECO:0000256" key="7">
    <source>
        <dbReference type="ARBA" id="ARBA00023125"/>
    </source>
</evidence>
<evidence type="ECO:0000256" key="6">
    <source>
        <dbReference type="ARBA" id="ARBA00023015"/>
    </source>
</evidence>
<dbReference type="InterPro" id="IPR051552">
    <property type="entry name" value="HptR"/>
</dbReference>
<dbReference type="AlphaFoldDB" id="A0A2M8Z2N1"/>
<feature type="modified residue" description="4-aspartylphosphate" evidence="10">
    <location>
        <position position="59"/>
    </location>
</feature>
<evidence type="ECO:0000313" key="14">
    <source>
        <dbReference type="Proteomes" id="UP000231092"/>
    </source>
</evidence>
<dbReference type="SUPFAM" id="SSF52172">
    <property type="entry name" value="CheY-like"/>
    <property type="match status" value="1"/>
</dbReference>
<protein>
    <recommendedName>
        <fullName evidence="2">Stage 0 sporulation protein A homolog</fullName>
    </recommendedName>
</protein>
<dbReference type="OrthoDB" id="9794370at2"/>
<dbReference type="SMART" id="SM00448">
    <property type="entry name" value="REC"/>
    <property type="match status" value="1"/>
</dbReference>
<evidence type="ECO:0000256" key="5">
    <source>
        <dbReference type="ARBA" id="ARBA00023012"/>
    </source>
</evidence>
<gene>
    <name evidence="13" type="ORF">H171_1140</name>
</gene>
<evidence type="ECO:0000313" key="13">
    <source>
        <dbReference type="EMBL" id="PJJ27670.1"/>
    </source>
</evidence>
<comment type="subcellular location">
    <subcellularLocation>
        <location evidence="1">Cytoplasm</location>
    </subcellularLocation>
</comment>
<dbReference type="Proteomes" id="UP000231092">
    <property type="component" value="Unassembled WGS sequence"/>
</dbReference>
<proteinExistence type="predicted"/>
<feature type="domain" description="HTH araC/xylS-type" evidence="11">
    <location>
        <begin position="436"/>
        <end position="534"/>
    </location>
</feature>
<keyword evidence="4 10" id="KW-0597">Phosphoprotein</keyword>
<keyword evidence="5" id="KW-0902">Two-component regulatory system</keyword>
<dbReference type="InterPro" id="IPR018062">
    <property type="entry name" value="HTH_AraC-typ_CS"/>
</dbReference>
<dbReference type="PANTHER" id="PTHR42713:SF3">
    <property type="entry name" value="TRANSCRIPTIONAL REGULATORY PROTEIN HPTR"/>
    <property type="match status" value="1"/>
</dbReference>
<keyword evidence="3" id="KW-0963">Cytoplasm</keyword>
<organism evidence="13 14">
    <name type="scientific">[Clostridium] celerecrescens 18A</name>
    <dbReference type="NCBI Taxonomy" id="1286362"/>
    <lineage>
        <taxon>Bacteria</taxon>
        <taxon>Bacillati</taxon>
        <taxon>Bacillota</taxon>
        <taxon>Clostridia</taxon>
        <taxon>Lachnospirales</taxon>
        <taxon>Lachnospiraceae</taxon>
        <taxon>Lacrimispora</taxon>
    </lineage>
</organism>
<keyword evidence="6" id="KW-0805">Transcription regulation</keyword>
<evidence type="ECO:0000256" key="1">
    <source>
        <dbReference type="ARBA" id="ARBA00004496"/>
    </source>
</evidence>
<evidence type="ECO:0000256" key="10">
    <source>
        <dbReference type="PROSITE-ProRule" id="PRU00169"/>
    </source>
</evidence>
<sequence length="536" mass="61634">MISERMKVLIADDEFLICELIKKMILWDELQLEFAGCAHNGQELFGQIQEIRPAIVITDISMPVMDGIELIRQTRYLNIPCRFIIVSGYKQFEYAHNALKYSVDDYILKPINENELNQALKKILEELNRHQSQAAGEAMPAIHTEHPGRSFFLKRIIWEIQDPAVPLEQVIGEYGIDFKPGLFCILCLKLDFVNQSADNLDNIGSLNKKLISMFHEEFEDFCFQVLSCMEGSAIYLGINYPRQAAGSFFNHLQEFYQKACNLLDLFAGLKITVGVGDSYDKISSFGQSNKDAMDAAYYRILSGCGQILYRKKLPPVPYLTEVEKSLYLQQFKKAIESVNITDFMATLNQLFFRPKNLFPLFDIIEMLGEICRMLVRMDLSLDQEELPIDYLSGQIHYAIENALSLDALKAAVSEPVSYIFENIHKAVQAQNTRPIRMVLKYIEEHYTDPIRLEDAALLVTLNPAYLSNIFKKETGENFIDYLNSYRIGQARELLKDSNLSINEIAYSTGFQDARYFSKLFKKYVGITPKDYRKIYS</sequence>
<dbReference type="Pfam" id="PF12833">
    <property type="entry name" value="HTH_18"/>
    <property type="match status" value="1"/>
</dbReference>
<dbReference type="InterPro" id="IPR018060">
    <property type="entry name" value="HTH_AraC"/>
</dbReference>
<evidence type="ECO:0000256" key="2">
    <source>
        <dbReference type="ARBA" id="ARBA00018672"/>
    </source>
</evidence>
<comment type="function">
    <text evidence="9">May play the central regulatory role in sporulation. It may be an element of the effector pathway responsible for the activation of sporulation genes in response to nutritional stress. Spo0A may act in concert with spo0H (a sigma factor) to control the expression of some genes that are critical to the sporulation process.</text>
</comment>
<keyword evidence="8" id="KW-0804">Transcription</keyword>
<dbReference type="CDD" id="cd17536">
    <property type="entry name" value="REC_YesN-like"/>
    <property type="match status" value="1"/>
</dbReference>
<dbReference type="GO" id="GO:0005737">
    <property type="term" value="C:cytoplasm"/>
    <property type="evidence" value="ECO:0007669"/>
    <property type="project" value="UniProtKB-SubCell"/>
</dbReference>
<dbReference type="GO" id="GO:0000160">
    <property type="term" value="P:phosphorelay signal transduction system"/>
    <property type="evidence" value="ECO:0007669"/>
    <property type="project" value="UniProtKB-KW"/>
</dbReference>
<comment type="caution">
    <text evidence="13">The sequence shown here is derived from an EMBL/GenBank/DDBJ whole genome shotgun (WGS) entry which is preliminary data.</text>
</comment>
<dbReference type="PROSITE" id="PS01124">
    <property type="entry name" value="HTH_ARAC_FAMILY_2"/>
    <property type="match status" value="1"/>
</dbReference>
<dbReference type="PROSITE" id="PS00041">
    <property type="entry name" value="HTH_ARAC_FAMILY_1"/>
    <property type="match status" value="1"/>
</dbReference>
<evidence type="ECO:0000256" key="4">
    <source>
        <dbReference type="ARBA" id="ARBA00022553"/>
    </source>
</evidence>
<dbReference type="InterPro" id="IPR009057">
    <property type="entry name" value="Homeodomain-like_sf"/>
</dbReference>
<dbReference type="InterPro" id="IPR001789">
    <property type="entry name" value="Sig_transdc_resp-reg_receiver"/>
</dbReference>
<dbReference type="GO" id="GO:0003700">
    <property type="term" value="F:DNA-binding transcription factor activity"/>
    <property type="evidence" value="ECO:0007669"/>
    <property type="project" value="InterPro"/>
</dbReference>
<evidence type="ECO:0000259" key="11">
    <source>
        <dbReference type="PROSITE" id="PS01124"/>
    </source>
</evidence>
<evidence type="ECO:0000256" key="3">
    <source>
        <dbReference type="ARBA" id="ARBA00022490"/>
    </source>
</evidence>
<dbReference type="RefSeq" id="WP_100304277.1">
    <property type="nucleotide sequence ID" value="NZ_PGET01000001.1"/>
</dbReference>
<dbReference type="GO" id="GO:0043565">
    <property type="term" value="F:sequence-specific DNA binding"/>
    <property type="evidence" value="ECO:0007669"/>
    <property type="project" value="InterPro"/>
</dbReference>
<dbReference type="Pfam" id="PF00072">
    <property type="entry name" value="Response_reg"/>
    <property type="match status" value="1"/>
</dbReference>
<dbReference type="PRINTS" id="PR00032">
    <property type="entry name" value="HTHARAC"/>
</dbReference>
<dbReference type="PANTHER" id="PTHR42713">
    <property type="entry name" value="HISTIDINE KINASE-RELATED"/>
    <property type="match status" value="1"/>
</dbReference>
<name>A0A2M8Z2N1_9FIRM</name>
<dbReference type="Gene3D" id="3.40.50.2300">
    <property type="match status" value="1"/>
</dbReference>
<dbReference type="InterPro" id="IPR020449">
    <property type="entry name" value="Tscrpt_reg_AraC-type_HTH"/>
</dbReference>
<dbReference type="InterPro" id="IPR011006">
    <property type="entry name" value="CheY-like_superfamily"/>
</dbReference>